<proteinExistence type="predicted"/>
<dbReference type="AlphaFoldDB" id="A0A5B7HJE3"/>
<accession>A0A5B7HJE3</accession>
<dbReference type="Proteomes" id="UP000324222">
    <property type="component" value="Unassembled WGS sequence"/>
</dbReference>
<comment type="caution">
    <text evidence="1">The sequence shown here is derived from an EMBL/GenBank/DDBJ whole genome shotgun (WGS) entry which is preliminary data.</text>
</comment>
<protein>
    <submittedName>
        <fullName evidence="1">Uncharacterized protein</fullName>
    </submittedName>
</protein>
<sequence>MGRQARLVPWHPKGLHGWIFSTTGSGSWQEARQRLESRPRPLPPTLVVAVDIFYRRGCKPHPNQLGQP</sequence>
<dbReference type="EMBL" id="VSRR010032762">
    <property type="protein sequence ID" value="MPC71372.1"/>
    <property type="molecule type" value="Genomic_DNA"/>
</dbReference>
<evidence type="ECO:0000313" key="2">
    <source>
        <dbReference type="Proteomes" id="UP000324222"/>
    </source>
</evidence>
<keyword evidence="2" id="KW-1185">Reference proteome</keyword>
<gene>
    <name evidence="1" type="ORF">E2C01_065649</name>
</gene>
<name>A0A5B7HJE3_PORTR</name>
<reference evidence="1 2" key="1">
    <citation type="submission" date="2019-05" db="EMBL/GenBank/DDBJ databases">
        <title>Another draft genome of Portunus trituberculatus and its Hox gene families provides insights of decapod evolution.</title>
        <authorList>
            <person name="Jeong J.-H."/>
            <person name="Song I."/>
            <person name="Kim S."/>
            <person name="Choi T."/>
            <person name="Kim D."/>
            <person name="Ryu S."/>
            <person name="Kim W."/>
        </authorList>
    </citation>
    <scope>NUCLEOTIDE SEQUENCE [LARGE SCALE GENOMIC DNA]</scope>
    <source>
        <tissue evidence="1">Muscle</tissue>
    </source>
</reference>
<organism evidence="1 2">
    <name type="scientific">Portunus trituberculatus</name>
    <name type="common">Swimming crab</name>
    <name type="synonym">Neptunus trituberculatus</name>
    <dbReference type="NCBI Taxonomy" id="210409"/>
    <lineage>
        <taxon>Eukaryota</taxon>
        <taxon>Metazoa</taxon>
        <taxon>Ecdysozoa</taxon>
        <taxon>Arthropoda</taxon>
        <taxon>Crustacea</taxon>
        <taxon>Multicrustacea</taxon>
        <taxon>Malacostraca</taxon>
        <taxon>Eumalacostraca</taxon>
        <taxon>Eucarida</taxon>
        <taxon>Decapoda</taxon>
        <taxon>Pleocyemata</taxon>
        <taxon>Brachyura</taxon>
        <taxon>Eubrachyura</taxon>
        <taxon>Portunoidea</taxon>
        <taxon>Portunidae</taxon>
        <taxon>Portuninae</taxon>
        <taxon>Portunus</taxon>
    </lineage>
</organism>
<evidence type="ECO:0000313" key="1">
    <source>
        <dbReference type="EMBL" id="MPC71372.1"/>
    </source>
</evidence>